<reference evidence="1 2" key="1">
    <citation type="journal article" date="2015" name="Genome Announc.">
        <title>Complete Genome Sequence of Sedimenticola thiotaurini Strain SIP-G1, a Polyphosphate- and Polyhydroxyalkanoate-Accumulating Sulfur-Oxidizing Gammaproteobacterium Isolated from Salt Marsh Sediments.</title>
        <authorList>
            <person name="Flood B.E."/>
            <person name="Jones D.S."/>
            <person name="Bailey J.V."/>
        </authorList>
    </citation>
    <scope>NUCLEOTIDE SEQUENCE [LARGE SCALE GENOMIC DNA]</scope>
    <source>
        <strain evidence="1 2">SIP-G1</strain>
    </source>
</reference>
<protein>
    <recommendedName>
        <fullName evidence="3">Cytochrome c domain-containing protein</fullName>
    </recommendedName>
</protein>
<dbReference type="GO" id="GO:0009055">
    <property type="term" value="F:electron transfer activity"/>
    <property type="evidence" value="ECO:0007669"/>
    <property type="project" value="InterPro"/>
</dbReference>
<dbReference type="AlphaFoldDB" id="A0A0F7JTW1"/>
<dbReference type="SUPFAM" id="SSF46626">
    <property type="entry name" value="Cytochrome c"/>
    <property type="match status" value="1"/>
</dbReference>
<dbReference type="EMBL" id="CP011412">
    <property type="protein sequence ID" value="AKH19077.1"/>
    <property type="molecule type" value="Genomic_DNA"/>
</dbReference>
<dbReference type="RefSeq" id="WP_046858015.1">
    <property type="nucleotide sequence ID" value="NZ_CP011412.1"/>
</dbReference>
<sequence>MSRFLIGLVAGIALLIPATVISAGEQQRRFTVELALLAGDSRLLQEESLSVEKRRWIEGRITSALNVLPLLARQFLEESGLTDNSLLERLGGLQQQRPGSVALLTAARELSQQFPIPFPVDFQQPLGVSAESEIKTVYQQLCLGCHITSAPESSVVIGNFGSFARSMPDSEWLARLLGGLRGDAYTGYENPFSDAEIAALFRYTRDELP</sequence>
<proteinExistence type="predicted"/>
<dbReference type="KEGG" id="seds:AAY24_00510"/>
<gene>
    <name evidence="1" type="ORF">AAY24_00510</name>
</gene>
<dbReference type="OrthoDB" id="5795953at2"/>
<evidence type="ECO:0000313" key="2">
    <source>
        <dbReference type="Proteomes" id="UP000034410"/>
    </source>
</evidence>
<evidence type="ECO:0000313" key="1">
    <source>
        <dbReference type="EMBL" id="AKH19077.1"/>
    </source>
</evidence>
<dbReference type="Proteomes" id="UP000034410">
    <property type="component" value="Chromosome"/>
</dbReference>
<dbReference type="InterPro" id="IPR036909">
    <property type="entry name" value="Cyt_c-like_dom_sf"/>
</dbReference>
<evidence type="ECO:0008006" key="3">
    <source>
        <dbReference type="Google" id="ProtNLM"/>
    </source>
</evidence>
<keyword evidence="2" id="KW-1185">Reference proteome</keyword>
<accession>A0A0F7JTW1</accession>
<name>A0A0F7JTW1_9GAMM</name>
<organism evidence="1 2">
    <name type="scientific">Sedimenticola thiotaurini</name>
    <dbReference type="NCBI Taxonomy" id="1543721"/>
    <lineage>
        <taxon>Bacteria</taxon>
        <taxon>Pseudomonadati</taxon>
        <taxon>Pseudomonadota</taxon>
        <taxon>Gammaproteobacteria</taxon>
        <taxon>Chromatiales</taxon>
        <taxon>Sedimenticolaceae</taxon>
        <taxon>Sedimenticola</taxon>
    </lineage>
</organism>
<dbReference type="GO" id="GO:0020037">
    <property type="term" value="F:heme binding"/>
    <property type="evidence" value="ECO:0007669"/>
    <property type="project" value="InterPro"/>
</dbReference>